<dbReference type="GO" id="GO:0004252">
    <property type="term" value="F:serine-type endopeptidase activity"/>
    <property type="evidence" value="ECO:0007669"/>
    <property type="project" value="InterPro"/>
</dbReference>
<protein>
    <submittedName>
        <fullName evidence="9">Rhomboid family protein</fullName>
    </submittedName>
</protein>
<evidence type="ECO:0000256" key="2">
    <source>
        <dbReference type="ARBA" id="ARBA00009045"/>
    </source>
</evidence>
<evidence type="ECO:0000313" key="10">
    <source>
        <dbReference type="Proteomes" id="UP000002774"/>
    </source>
</evidence>
<organism evidence="9 10">
    <name type="scientific">Mucilaginibacter paludis DSM 18603</name>
    <dbReference type="NCBI Taxonomy" id="714943"/>
    <lineage>
        <taxon>Bacteria</taxon>
        <taxon>Pseudomonadati</taxon>
        <taxon>Bacteroidota</taxon>
        <taxon>Sphingobacteriia</taxon>
        <taxon>Sphingobacteriales</taxon>
        <taxon>Sphingobacteriaceae</taxon>
        <taxon>Mucilaginibacter</taxon>
    </lineage>
</organism>
<dbReference type="InterPro" id="IPR037066">
    <property type="entry name" value="Plug_dom_sf"/>
</dbReference>
<dbReference type="SUPFAM" id="SSF56935">
    <property type="entry name" value="Porins"/>
    <property type="match status" value="1"/>
</dbReference>
<reference evidence="9" key="1">
    <citation type="submission" date="2011-09" db="EMBL/GenBank/DDBJ databases">
        <title>The permanent draft genome of Mucilaginibacter paludis DSM 18603.</title>
        <authorList>
            <consortium name="US DOE Joint Genome Institute (JGI-PGF)"/>
            <person name="Lucas S."/>
            <person name="Han J."/>
            <person name="Lapidus A."/>
            <person name="Bruce D."/>
            <person name="Goodwin L."/>
            <person name="Pitluck S."/>
            <person name="Peters L."/>
            <person name="Kyrpides N."/>
            <person name="Mavromatis K."/>
            <person name="Ivanova N."/>
            <person name="Mikhailova N."/>
            <person name="Held B."/>
            <person name="Detter J.C."/>
            <person name="Tapia R."/>
            <person name="Han C."/>
            <person name="Land M."/>
            <person name="Hauser L."/>
            <person name="Markowitz V."/>
            <person name="Cheng J.-F."/>
            <person name="Hugenholtz P."/>
            <person name="Woyke T."/>
            <person name="Wu D."/>
            <person name="Tindall B."/>
            <person name="Brambilla E."/>
            <person name="Klenk H.-P."/>
            <person name="Eisen J.A."/>
        </authorList>
    </citation>
    <scope>NUCLEOTIDE SEQUENCE [LARGE SCALE GENOMIC DNA]</scope>
    <source>
        <strain evidence="9">DSM 18603</strain>
    </source>
</reference>
<dbReference type="Gene3D" id="2.170.130.10">
    <property type="entry name" value="TonB-dependent receptor, plug domain"/>
    <property type="match status" value="1"/>
</dbReference>
<feature type="transmembrane region" description="Helical" evidence="7">
    <location>
        <begin position="501"/>
        <end position="518"/>
    </location>
</feature>
<feature type="transmembrane region" description="Helical" evidence="7">
    <location>
        <begin position="360"/>
        <end position="380"/>
    </location>
</feature>
<dbReference type="PANTHER" id="PTHR43731:SF14">
    <property type="entry name" value="PRESENILIN-ASSOCIATED RHOMBOID-LIKE PROTEIN, MITOCHONDRIAL"/>
    <property type="match status" value="1"/>
</dbReference>
<dbReference type="OrthoDB" id="9778341at2"/>
<keyword evidence="4" id="KW-0378">Hydrolase</keyword>
<dbReference type="Gene3D" id="1.20.1540.10">
    <property type="entry name" value="Rhomboid-like"/>
    <property type="match status" value="1"/>
</dbReference>
<evidence type="ECO:0000313" key="9">
    <source>
        <dbReference type="EMBL" id="EHQ26251.1"/>
    </source>
</evidence>
<accession>H1YFB2</accession>
<evidence type="ECO:0000256" key="3">
    <source>
        <dbReference type="ARBA" id="ARBA00022692"/>
    </source>
</evidence>
<feature type="domain" description="Peptidase S54 rhomboid" evidence="8">
    <location>
        <begin position="458"/>
        <end position="548"/>
    </location>
</feature>
<dbReference type="Pfam" id="PF01694">
    <property type="entry name" value="Rhomboid"/>
    <property type="match status" value="1"/>
</dbReference>
<dbReference type="EMBL" id="CM001403">
    <property type="protein sequence ID" value="EHQ26251.1"/>
    <property type="molecule type" value="Genomic_DNA"/>
</dbReference>
<dbReference type="InterPro" id="IPR035952">
    <property type="entry name" value="Rhomboid-like_sf"/>
</dbReference>
<feature type="transmembrane region" description="Helical" evidence="7">
    <location>
        <begin position="12"/>
        <end position="33"/>
    </location>
</feature>
<feature type="transmembrane region" description="Helical" evidence="7">
    <location>
        <begin position="45"/>
        <end position="64"/>
    </location>
</feature>
<proteinExistence type="inferred from homology"/>
<keyword evidence="5 7" id="KW-1133">Transmembrane helix</keyword>
<evidence type="ECO:0000256" key="6">
    <source>
        <dbReference type="ARBA" id="ARBA00023136"/>
    </source>
</evidence>
<feature type="transmembrane region" description="Helical" evidence="7">
    <location>
        <begin position="467"/>
        <end position="489"/>
    </location>
</feature>
<dbReference type="GO" id="GO:0016020">
    <property type="term" value="C:membrane"/>
    <property type="evidence" value="ECO:0007669"/>
    <property type="project" value="UniProtKB-SubCell"/>
</dbReference>
<dbReference type="PANTHER" id="PTHR43731">
    <property type="entry name" value="RHOMBOID PROTEASE"/>
    <property type="match status" value="1"/>
</dbReference>
<evidence type="ECO:0000256" key="1">
    <source>
        <dbReference type="ARBA" id="ARBA00004141"/>
    </source>
</evidence>
<dbReference type="InterPro" id="IPR050925">
    <property type="entry name" value="Rhomboid_protease_S54"/>
</dbReference>
<feature type="transmembrane region" description="Helical" evidence="7">
    <location>
        <begin position="85"/>
        <end position="104"/>
    </location>
</feature>
<sequence>MKQFAVKVKLILVPFLIITVCTTFVYTLLNWLLFVKLEAFSVDEFITNFVAPALIVGIAILIWLRPRVKLLNFKKRNSGDPFGGYMMLAWVAATVPICVTQAYITTATGTLTTLDHISQINKVPKTKYYKLTHFYVDKRLVRIRPTFKVTGKSNQDFDMAIYAPCPIFDSNATVETRQIGTSATTNKSYPIYVVDGKIIAQDALSKLNKDSIASISILKGEPAMAVWGTIARGGAVVITTKKVLVKGMYNAKSMFAKSKRDTNLNRRPVAWFAVKYAKTISNRLSPAEKEENYKEFAKGSEADFESKNLADFIYLDRMRENFDFKDYKQAILTKDTTGINPIIILSPINEPFELRNGNKFVWIFGSLGIGSAIFLIFLLFTPLKSDLHLPDKANDESFTFKDLQIFIPHEGYYATPIIIDLNIIIFAIMVCCGLGFISFDAPDLLKWGGNLRTNVIQGQYWRLLTNIFLHGGLMHVLMNMYGLLFVGIFLEPLMGVKRYTLAYIGTGILASIASIWWHPATVSIGASGAIFGMYGIFLALLTTNLSPMILKKHS</sequence>
<feature type="transmembrane region" description="Helical" evidence="7">
    <location>
        <begin position="524"/>
        <end position="545"/>
    </location>
</feature>
<comment type="subcellular location">
    <subcellularLocation>
        <location evidence="1">Membrane</location>
        <topology evidence="1">Multi-pass membrane protein</topology>
    </subcellularLocation>
</comment>
<gene>
    <name evidence="9" type="ORF">Mucpa_2111</name>
</gene>
<dbReference type="InterPro" id="IPR022764">
    <property type="entry name" value="Peptidase_S54_rhomboid_dom"/>
</dbReference>
<evidence type="ECO:0000256" key="5">
    <source>
        <dbReference type="ARBA" id="ARBA00022989"/>
    </source>
</evidence>
<dbReference type="eggNOG" id="COG0705">
    <property type="taxonomic scope" value="Bacteria"/>
</dbReference>
<dbReference type="AlphaFoldDB" id="H1YFB2"/>
<dbReference type="SUPFAM" id="SSF144091">
    <property type="entry name" value="Rhomboid-like"/>
    <property type="match status" value="1"/>
</dbReference>
<evidence type="ECO:0000256" key="7">
    <source>
        <dbReference type="SAM" id="Phobius"/>
    </source>
</evidence>
<keyword evidence="3 7" id="KW-0812">Transmembrane</keyword>
<feature type="transmembrane region" description="Helical" evidence="7">
    <location>
        <begin position="417"/>
        <end position="439"/>
    </location>
</feature>
<dbReference type="Proteomes" id="UP000002774">
    <property type="component" value="Chromosome"/>
</dbReference>
<name>H1YFB2_9SPHI</name>
<keyword evidence="6 7" id="KW-0472">Membrane</keyword>
<evidence type="ECO:0000259" key="8">
    <source>
        <dbReference type="Pfam" id="PF01694"/>
    </source>
</evidence>
<keyword evidence="10" id="KW-1185">Reference proteome</keyword>
<evidence type="ECO:0000256" key="4">
    <source>
        <dbReference type="ARBA" id="ARBA00022801"/>
    </source>
</evidence>
<comment type="similarity">
    <text evidence="2">Belongs to the peptidase S54 family.</text>
</comment>
<dbReference type="HOGENOM" id="CLU_532017_0_0_10"/>
<dbReference type="STRING" id="714943.Mucpa_2111"/>